<dbReference type="EMBL" id="LS992154">
    <property type="protein sequence ID" value="SYX09438.1"/>
    <property type="molecule type" value="Genomic_DNA"/>
</dbReference>
<evidence type="ECO:0000313" key="2">
    <source>
        <dbReference type="Proteomes" id="UP000258476"/>
    </source>
</evidence>
<keyword evidence="2" id="KW-1185">Reference proteome</keyword>
<dbReference type="RefSeq" id="WP_117274713.1">
    <property type="nucleotide sequence ID" value="NZ_LS992154.1"/>
</dbReference>
<organism evidence="1 2">
    <name type="scientific">Chlamydia poikilotherma</name>
    <dbReference type="NCBI Taxonomy" id="1967783"/>
    <lineage>
        <taxon>Bacteria</taxon>
        <taxon>Pseudomonadati</taxon>
        <taxon>Chlamydiota</taxon>
        <taxon>Chlamydiia</taxon>
        <taxon>Chlamydiales</taxon>
        <taxon>Chlamydiaceae</taxon>
        <taxon>Chlamydia/Chlamydophila group</taxon>
        <taxon>Chlamydia</taxon>
    </lineage>
</organism>
<evidence type="ECO:0000313" key="1">
    <source>
        <dbReference type="EMBL" id="SYX09438.1"/>
    </source>
</evidence>
<dbReference type="AlphaFoldDB" id="A0A3B0PTD4"/>
<gene>
    <name evidence="1" type="ORF">C834K_1007</name>
</gene>
<dbReference type="KEGG" id="chla:C834K_1007"/>
<proteinExistence type="predicted"/>
<accession>A0A3B0PTD4</accession>
<dbReference type="Proteomes" id="UP000258476">
    <property type="component" value="Chromosome"/>
</dbReference>
<reference evidence="2" key="1">
    <citation type="submission" date="2017-11" db="EMBL/GenBank/DDBJ databases">
        <authorList>
            <person name="Seth-Smith MB H."/>
        </authorList>
    </citation>
    <scope>NUCLEOTIDE SEQUENCE [LARGE SCALE GENOMIC DNA]</scope>
</reference>
<protein>
    <submittedName>
        <fullName evidence="1">Uncharacterized protein</fullName>
    </submittedName>
</protein>
<sequence>MKLTIALFGEAEKGSYDTAYLCRSTADLYDHLGGGSATTRSGIALAIQALMYNYNVLYFRVKEEGYCVDSYFFGLHFLNTQTNLKNIIAMGLPGVGDQHIVEASKSLCRKYKSFLLFFEQDLYDLLTFNKVF</sequence>
<name>A0A3B0PTD4_9CHLA</name>
<dbReference type="OrthoDB" id="18491at2"/>